<dbReference type="GeneID" id="87945822"/>
<keyword evidence="2" id="KW-1185">Reference proteome</keyword>
<gene>
    <name evidence="1" type="ORF">CDEST_09319</name>
</gene>
<name>A0AAX4ILL4_9PEZI</name>
<evidence type="ECO:0000313" key="2">
    <source>
        <dbReference type="Proteomes" id="UP001322277"/>
    </source>
</evidence>
<dbReference type="Proteomes" id="UP001322277">
    <property type="component" value="Chromosome 6"/>
</dbReference>
<organism evidence="1 2">
    <name type="scientific">Colletotrichum destructivum</name>
    <dbReference type="NCBI Taxonomy" id="34406"/>
    <lineage>
        <taxon>Eukaryota</taxon>
        <taxon>Fungi</taxon>
        <taxon>Dikarya</taxon>
        <taxon>Ascomycota</taxon>
        <taxon>Pezizomycotina</taxon>
        <taxon>Sordariomycetes</taxon>
        <taxon>Hypocreomycetidae</taxon>
        <taxon>Glomerellales</taxon>
        <taxon>Glomerellaceae</taxon>
        <taxon>Colletotrichum</taxon>
        <taxon>Colletotrichum destructivum species complex</taxon>
    </lineage>
</organism>
<dbReference type="KEGG" id="cdet:87945822"/>
<dbReference type="RefSeq" id="XP_062781529.1">
    <property type="nucleotide sequence ID" value="XM_062925478.1"/>
</dbReference>
<reference evidence="2" key="1">
    <citation type="journal article" date="2023" name="bioRxiv">
        <title>Complete genome of the Medicago anthracnose fungus, Colletotrichum destructivum, reveals a mini-chromosome-like region within a core chromosome.</title>
        <authorList>
            <person name="Lapalu N."/>
            <person name="Simon A."/>
            <person name="Lu A."/>
            <person name="Plaumann P.-L."/>
            <person name="Amselem J."/>
            <person name="Pigne S."/>
            <person name="Auger A."/>
            <person name="Koch C."/>
            <person name="Dallery J.-F."/>
            <person name="O'Connell R.J."/>
        </authorList>
    </citation>
    <scope>NUCLEOTIDE SEQUENCE [LARGE SCALE GENOMIC DNA]</scope>
    <source>
        <strain evidence="2">CBS 520.97</strain>
    </source>
</reference>
<proteinExistence type="predicted"/>
<sequence>MPHATAQLALDSRSGRRISLALYKDGMTTLLALLGFLLEVHRTSANALQLILTQPTQSTFLRALGLLAFLLSLSTLPKTLSSPTTLPSPRAPFPPFHTAPAATDTTTAGQLSHDNSIDRLYVSGWLTRPALSSCRWRFLASSQKKEGLLENGCGLVEATSRRWSTLLPQLFHSSTILDLSQYLTNHPRPWTKRVSLHQNHHILVHVRNVARLRPNLCVRRQRPDTDNPRGRGRLPVLCILFIELPP</sequence>
<protein>
    <submittedName>
        <fullName evidence="1">Uncharacterized protein</fullName>
    </submittedName>
</protein>
<evidence type="ECO:0000313" key="1">
    <source>
        <dbReference type="EMBL" id="WQF84305.1"/>
    </source>
</evidence>
<accession>A0AAX4ILL4</accession>
<dbReference type="EMBL" id="CP137310">
    <property type="protein sequence ID" value="WQF84305.1"/>
    <property type="molecule type" value="Genomic_DNA"/>
</dbReference>
<dbReference type="AlphaFoldDB" id="A0AAX4ILL4"/>